<feature type="region of interest" description="Disordered" evidence="1">
    <location>
        <begin position="322"/>
        <end position="352"/>
    </location>
</feature>
<dbReference type="SUPFAM" id="SSF48403">
    <property type="entry name" value="Ankyrin repeat"/>
    <property type="match status" value="1"/>
</dbReference>
<dbReference type="VEuPathDB" id="GiardiaDB:QR46_4160"/>
<proteinExistence type="predicted"/>
<organism evidence="2 3">
    <name type="scientific">Giardia duodenalis assemblage B</name>
    <dbReference type="NCBI Taxonomy" id="1394984"/>
    <lineage>
        <taxon>Eukaryota</taxon>
        <taxon>Metamonada</taxon>
        <taxon>Diplomonadida</taxon>
        <taxon>Hexamitidae</taxon>
        <taxon>Giardiinae</taxon>
        <taxon>Giardia</taxon>
    </lineage>
</organism>
<dbReference type="AlphaFoldDB" id="A0A132NP54"/>
<comment type="caution">
    <text evidence="2">The sequence shown here is derived from an EMBL/GenBank/DDBJ whole genome shotgun (WGS) entry which is preliminary data.</text>
</comment>
<feature type="region of interest" description="Disordered" evidence="1">
    <location>
        <begin position="462"/>
        <end position="486"/>
    </location>
</feature>
<evidence type="ECO:0000256" key="1">
    <source>
        <dbReference type="SAM" id="MobiDB-lite"/>
    </source>
</evidence>
<feature type="region of interest" description="Disordered" evidence="1">
    <location>
        <begin position="644"/>
        <end position="666"/>
    </location>
</feature>
<feature type="compositionally biased region" description="Polar residues" evidence="1">
    <location>
        <begin position="692"/>
        <end position="703"/>
    </location>
</feature>
<evidence type="ECO:0000313" key="2">
    <source>
        <dbReference type="EMBL" id="KWX11883.1"/>
    </source>
</evidence>
<evidence type="ECO:0000313" key="3">
    <source>
        <dbReference type="Proteomes" id="UP000070089"/>
    </source>
</evidence>
<protein>
    <recommendedName>
        <fullName evidence="4">Ankyrin repeat protein</fullName>
    </recommendedName>
</protein>
<dbReference type="InterPro" id="IPR036770">
    <property type="entry name" value="Ankyrin_rpt-contain_sf"/>
</dbReference>
<dbReference type="EMBL" id="JXTI01000150">
    <property type="protein sequence ID" value="KWX11883.1"/>
    <property type="molecule type" value="Genomic_DNA"/>
</dbReference>
<feature type="region of interest" description="Disordered" evidence="1">
    <location>
        <begin position="691"/>
        <end position="776"/>
    </location>
</feature>
<feature type="compositionally biased region" description="Polar residues" evidence="1">
    <location>
        <begin position="762"/>
        <end position="776"/>
    </location>
</feature>
<dbReference type="Proteomes" id="UP000070089">
    <property type="component" value="Unassembled WGS sequence"/>
</dbReference>
<accession>A0A132NP54</accession>
<evidence type="ECO:0008006" key="4">
    <source>
        <dbReference type="Google" id="ProtNLM"/>
    </source>
</evidence>
<feature type="compositionally biased region" description="Polar residues" evidence="1">
    <location>
        <begin position="722"/>
        <end position="745"/>
    </location>
</feature>
<sequence length="776" mass="87005">MLCYSQSGNNWFRACAQGDISLVERLKTRKKGVYDSRPSSGNGLVFKGFVGLHYASYFDRIDVVRSLLDLEYDKLTQYSILVYPHTNSTPIELDTLHEAPKAGISLEQQIKNRPRRHGSSRSYHSSTSHTELFNTNVGTWGPQTCATPSVFSMTRICSDYFEFNVSPTMQSSSTTQPFTLDKGSSALMIAIARRNFKLAKYIIDWLKDRRQDTKKLNSMLKLQNASSMSALMLLCTMRASTAAAAILQSGDLMLLHHEFVLLSKEGKSCLHYCIDSGSYIILETIFWVMCDKHAETEEGYMLKYRLAQMLLYDKSIPKPKLKPGQLTRIPSSNVFSNRDDASSAESSSEDQFSDNRVIDLGNVCNAYYPSTDEFIDDHQRMLTNTESSKQQTLLDYVLYQTSSLSAETRSRIYALVYYYSKKVYIWAMRNYINICKEYSNMTPDIAFLQHVKRWANFEQRYPKPQTPYSPASKDDRTDISSFTPSSWQSENLQTTHISPMLPTSTSMRSVSNSRYHRRCISLNSIVVDFQSPNNATSTGTLSPSNQVGPNYTRNSLVKSLDGDQGQGDSVTFHIPIGDNDRELKPELQESGFIKRKGSVQHLLEDDHTSSQETSSSISIEGVIDAEFDGMNTARRITLTKDDEVDDKNDDAAPNASRHTRKASEDFKGKSAITSITLPATTLSDSLILEPSSARSPRSVQHNAFRQPREPLEPAPSEAKPGSSLNDSCMCSRSASASDFNTSSRSIIRFNDNASFGKESDSEQNSVVNIAHTSNSE</sequence>
<gene>
    <name evidence="2" type="ORF">QR46_4160</name>
</gene>
<dbReference type="Gene3D" id="1.25.40.20">
    <property type="entry name" value="Ankyrin repeat-containing domain"/>
    <property type="match status" value="1"/>
</dbReference>
<reference evidence="2 3" key="1">
    <citation type="journal article" date="2015" name="Mol. Biochem. Parasitol.">
        <title>Identification of polymorphic genes for use in assemblage B genotyping assays through comparative genomics of multiple assemblage B Giardia duodenalis isolates.</title>
        <authorList>
            <person name="Wielinga C."/>
            <person name="Thompson R.C."/>
            <person name="Monis P."/>
            <person name="Ryan U."/>
        </authorList>
    </citation>
    <scope>NUCLEOTIDE SEQUENCE [LARGE SCALE GENOMIC DNA]</scope>
    <source>
        <strain evidence="2 3">BAH15c1</strain>
    </source>
</reference>
<name>A0A132NP54_GIAIN</name>